<dbReference type="SUPFAM" id="SSF56935">
    <property type="entry name" value="Porins"/>
    <property type="match status" value="1"/>
</dbReference>
<dbReference type="AlphaFoldDB" id="W2C9Q6"/>
<evidence type="ECO:0000256" key="1">
    <source>
        <dbReference type="SAM" id="SignalP"/>
    </source>
</evidence>
<protein>
    <submittedName>
        <fullName evidence="2">Lantibiotic ABC transporter</fullName>
    </submittedName>
</protein>
<dbReference type="Proteomes" id="UP000018872">
    <property type="component" value="Unassembled WGS sequence"/>
</dbReference>
<comment type="caution">
    <text evidence="2">The sequence shown here is derived from an EMBL/GenBank/DDBJ whole genome shotgun (WGS) entry which is preliminary data.</text>
</comment>
<dbReference type="SUPFAM" id="SSF49464">
    <property type="entry name" value="Carboxypeptidase regulatory domain-like"/>
    <property type="match status" value="1"/>
</dbReference>
<organism evidence="2 3">
    <name type="scientific">Tannerella sp. oral taxon BU063 isolate Cell 5</name>
    <dbReference type="NCBI Taxonomy" id="1410950"/>
    <lineage>
        <taxon>Bacteria</taxon>
        <taxon>Pseudomonadati</taxon>
        <taxon>Bacteroidota</taxon>
        <taxon>Bacteroidia</taxon>
        <taxon>Bacteroidales</taxon>
        <taxon>Tannerellaceae</taxon>
        <taxon>Tannerella</taxon>
    </lineage>
</organism>
<dbReference type="EMBL" id="AYYC01000727">
    <property type="protein sequence ID" value="ETK03875.1"/>
    <property type="molecule type" value="Genomic_DNA"/>
</dbReference>
<gene>
    <name evidence="2" type="ORF">T229_11850</name>
</gene>
<dbReference type="PATRIC" id="fig|1410950.3.peg.1775"/>
<proteinExistence type="predicted"/>
<feature type="signal peptide" evidence="1">
    <location>
        <begin position="1"/>
        <end position="19"/>
    </location>
</feature>
<feature type="chain" id="PRO_5004812462" evidence="1">
    <location>
        <begin position="20"/>
        <end position="863"/>
    </location>
</feature>
<accession>W2C9Q6</accession>
<dbReference type="InterPro" id="IPR008969">
    <property type="entry name" value="CarboxyPept-like_regulatory"/>
</dbReference>
<reference evidence="2 3" key="1">
    <citation type="submission" date="2013-11" db="EMBL/GenBank/DDBJ databases">
        <title>Single cell genomics of uncultured Tannerella BU063 (oral taxon 286).</title>
        <authorList>
            <person name="Beall C.J."/>
            <person name="Campbell A.G."/>
            <person name="Griffen A.L."/>
            <person name="Podar M."/>
            <person name="Leys E.J."/>
        </authorList>
    </citation>
    <scope>NUCLEOTIDE SEQUENCE [LARGE SCALE GENOMIC DNA]</scope>
    <source>
        <strain evidence="2">Cell 5</strain>
    </source>
</reference>
<evidence type="ECO:0000313" key="3">
    <source>
        <dbReference type="Proteomes" id="UP000018872"/>
    </source>
</evidence>
<dbReference type="Pfam" id="PF13620">
    <property type="entry name" value="CarboxypepD_reg"/>
    <property type="match status" value="1"/>
</dbReference>
<evidence type="ECO:0000313" key="2">
    <source>
        <dbReference type="EMBL" id="ETK03875.1"/>
    </source>
</evidence>
<sequence>MKWLLYLVFVLAGALPLRAGHTLRGTVANASGKAVEAATVQIMDRDKTIAYAFTDARGDYVVTYEADAAQQLRIVVSHLSYEKHTAQINVGDKRHDVRLRDKNKALQEVVVKAPEVYQRGDTLNYRLSAFTGAADYTLSDALKKLPGVEVSDEGAIKYLGKDISDFYIEGLDLLGGKYNVATQSLPAAYVTSVQVLTNHQPVKVDETAFSDDVAINIKLSKHAKLRPVGTYEATVGRGDKTRYYLAGAGMLFNPGFQLLAALKLGDTKEFAEQEGRDHFADDAYTPVARSVLGELNASHPPIKRERYISPQDHAVSLNLIQKLRSEATLKANVGYAHTRTGHSYASEQRYPTASESITIAQQYAPDMERHLPFLSMEYKDNRSKRYVVNRLTAGATFLDASLPMSDGTWGASLQREKGREANVENRFSVRWKSEKLGWGLASFVRYNRTPEGRVDIATSDGERLTQRAAGRHLLVRTTLSAAYETRTSRLYLPLTVDYGADRVTTALQQDTIAADNQLDGASLRILLSPQYEYTHPLRRFIFRASTTLGGVFQDYTNRGSHPATYRTGRWTAAPSLYFYYALSPRSIVRLQGAYAETDGDLSDLLTAPIRNRLTSERRGLGLLARSRTLSARADYDFKLPLEMLFCYVGASYVQQRNSLMPSLAVSPRLIEATTRSMPHHTRHASVYFGLTKRFQSVGTKAALNAGFTRGQQAMIQNERLYNYQLSTLWFTPTVVAKPFGDPVELAYSYRFVKTFNRISSGLTSSHLSQTHDIRLHLQPAPAWLLTASSDITTEAWPNGRPVTATLFDLGLSYRHRALRLSLDLRNVFNRRHYSYSLFSAVNTYTYSYRLRGRELWLTASLTR</sequence>
<dbReference type="Gene3D" id="2.60.40.1120">
    <property type="entry name" value="Carboxypeptidase-like, regulatory domain"/>
    <property type="match status" value="1"/>
</dbReference>
<name>W2C9Q6_9BACT</name>
<keyword evidence="1" id="KW-0732">Signal</keyword>